<name>A0ABU5TI23_9CYAN</name>
<dbReference type="Proteomes" id="UP001301388">
    <property type="component" value="Unassembled WGS sequence"/>
</dbReference>
<sequence length="198" mass="22230">MLKIKLITHLGWFLAISLVSLMPVNSKTDKLSEFLFLQPASAQQSNVDLLDFLKCEGDCRQLPIDNRFRNSPITQRLINQLPKWSNICQSLTGIGFCSVAKTYRFKDGTISLKALGTEGFFTDIKFNSGISSGRAMTIARQSFNDGKPYAKTENLKDKIILYSGSYDNGNETIYLQQTYLILNSRNQVNRIVSIATSP</sequence>
<reference evidence="1 2" key="1">
    <citation type="submission" date="2023-12" db="EMBL/GenBank/DDBJ databases">
        <title>Baltic Sea Cyanobacteria.</title>
        <authorList>
            <person name="Delbaje E."/>
            <person name="Fewer D.P."/>
            <person name="Shishido T.K."/>
        </authorList>
    </citation>
    <scope>NUCLEOTIDE SEQUENCE [LARGE SCALE GENOMIC DNA]</scope>
    <source>
        <strain evidence="1 2">UHCC 0370</strain>
    </source>
</reference>
<protein>
    <submittedName>
        <fullName evidence="1">Uncharacterized protein</fullName>
    </submittedName>
</protein>
<accession>A0ABU5TI23</accession>
<comment type="caution">
    <text evidence="1">The sequence shown here is derived from an EMBL/GenBank/DDBJ whole genome shotgun (WGS) entry which is preliminary data.</text>
</comment>
<dbReference type="RefSeq" id="WP_281009659.1">
    <property type="nucleotide sequence ID" value="NZ_JAYGIE010000047.1"/>
</dbReference>
<organism evidence="1 2">
    <name type="scientific">Pseudanabaena galeata UHCC 0370</name>
    <dbReference type="NCBI Taxonomy" id="3110310"/>
    <lineage>
        <taxon>Bacteria</taxon>
        <taxon>Bacillati</taxon>
        <taxon>Cyanobacteriota</taxon>
        <taxon>Cyanophyceae</taxon>
        <taxon>Pseudanabaenales</taxon>
        <taxon>Pseudanabaenaceae</taxon>
        <taxon>Pseudanabaena</taxon>
    </lineage>
</organism>
<proteinExistence type="predicted"/>
<keyword evidence="2" id="KW-1185">Reference proteome</keyword>
<evidence type="ECO:0000313" key="2">
    <source>
        <dbReference type="Proteomes" id="UP001301388"/>
    </source>
</evidence>
<dbReference type="EMBL" id="JAYGIE010000047">
    <property type="protein sequence ID" value="MEA5477952.1"/>
    <property type="molecule type" value="Genomic_DNA"/>
</dbReference>
<gene>
    <name evidence="1" type="ORF">VB774_10005</name>
</gene>
<evidence type="ECO:0000313" key="1">
    <source>
        <dbReference type="EMBL" id="MEA5477952.1"/>
    </source>
</evidence>